<gene>
    <name evidence="2" type="ORF">GGQ57_002309</name>
</gene>
<dbReference type="Proteomes" id="UP000533637">
    <property type="component" value="Unassembled WGS sequence"/>
</dbReference>
<dbReference type="Gene3D" id="3.40.50.720">
    <property type="entry name" value="NAD(P)-binding Rossmann-like Domain"/>
    <property type="match status" value="1"/>
</dbReference>
<evidence type="ECO:0000313" key="2">
    <source>
        <dbReference type="EMBL" id="MBB4622409.1"/>
    </source>
</evidence>
<dbReference type="InterPro" id="IPR036291">
    <property type="entry name" value="NAD(P)-bd_dom_sf"/>
</dbReference>
<keyword evidence="3" id="KW-1185">Reference proteome</keyword>
<evidence type="ECO:0000256" key="1">
    <source>
        <dbReference type="ARBA" id="ARBA00023002"/>
    </source>
</evidence>
<reference evidence="2 3" key="1">
    <citation type="submission" date="2020-08" db="EMBL/GenBank/DDBJ databases">
        <title>Genomic Encyclopedia of Type Strains, Phase IV (KMG-IV): sequencing the most valuable type-strain genomes for metagenomic binning, comparative biology and taxonomic classification.</title>
        <authorList>
            <person name="Goeker M."/>
        </authorList>
    </citation>
    <scope>NUCLEOTIDE SEQUENCE [LARGE SCALE GENOMIC DNA]</scope>
    <source>
        <strain evidence="2 3">DSM 102983</strain>
    </source>
</reference>
<proteinExistence type="predicted"/>
<dbReference type="PANTHER" id="PTHR43157:SF31">
    <property type="entry name" value="PHOSPHATIDYLINOSITOL-GLYCAN BIOSYNTHESIS CLASS F PROTEIN"/>
    <property type="match status" value="1"/>
</dbReference>
<protein>
    <submittedName>
        <fullName evidence="2">NAD(P)-dependent dehydrogenase (Short-subunit alcohol dehydrogenase family)</fullName>
    </submittedName>
</protein>
<name>A0ABR6KNJ3_9BACT</name>
<evidence type="ECO:0000313" key="3">
    <source>
        <dbReference type="Proteomes" id="UP000533637"/>
    </source>
</evidence>
<comment type="caution">
    <text evidence="2">The sequence shown here is derived from an EMBL/GenBank/DDBJ whole genome shotgun (WGS) entry which is preliminary data.</text>
</comment>
<sequence>MEKGIAIITGADGGMGQEITLALAKDGFQIIMACKEPEKAYPVCERIKKESGNKQIEVRGIDLSSLSSVHAFAQKILAEGRPVSRLMNNAGVLTTHIRPTVDGLETIVSVNYVGPYLLTRLLLPLMHKGTRIVNTVSCTYAIGKIESDFFTKGKNGRFNRISVYGNTKLALLLFTRELAERVKERGITVNASDPGIVSTNMITMNAWFDPLTDILFRPFIKTPLQGAATAIHLALSEDVNDKSGTCYANCKEKKLSEHIRNHPAQVKLWDDTEGLLRSRNLLD</sequence>
<keyword evidence="1" id="KW-0560">Oxidoreductase</keyword>
<organism evidence="2 3">
    <name type="scientific">Parabacteroides faecis</name>
    <dbReference type="NCBI Taxonomy" id="1217282"/>
    <lineage>
        <taxon>Bacteria</taxon>
        <taxon>Pseudomonadati</taxon>
        <taxon>Bacteroidota</taxon>
        <taxon>Bacteroidia</taxon>
        <taxon>Bacteroidales</taxon>
        <taxon>Tannerellaceae</taxon>
        <taxon>Parabacteroides</taxon>
    </lineage>
</organism>
<dbReference type="SUPFAM" id="SSF51735">
    <property type="entry name" value="NAD(P)-binding Rossmann-fold domains"/>
    <property type="match status" value="1"/>
</dbReference>
<dbReference type="InterPro" id="IPR002347">
    <property type="entry name" value="SDR_fam"/>
</dbReference>
<dbReference type="CDD" id="cd05327">
    <property type="entry name" value="retinol-DH_like_SDR_c_like"/>
    <property type="match status" value="1"/>
</dbReference>
<dbReference type="RefSeq" id="WP_183670796.1">
    <property type="nucleotide sequence ID" value="NZ_BMPB01000013.1"/>
</dbReference>
<dbReference type="Pfam" id="PF00106">
    <property type="entry name" value="adh_short"/>
    <property type="match status" value="1"/>
</dbReference>
<dbReference type="EMBL" id="JACHOC010000004">
    <property type="protein sequence ID" value="MBB4622409.1"/>
    <property type="molecule type" value="Genomic_DNA"/>
</dbReference>
<accession>A0ABR6KNJ3</accession>
<dbReference type="PANTHER" id="PTHR43157">
    <property type="entry name" value="PHOSPHATIDYLINOSITOL-GLYCAN BIOSYNTHESIS CLASS F PROTEIN-RELATED"/>
    <property type="match status" value="1"/>
</dbReference>
<dbReference type="PRINTS" id="PR00081">
    <property type="entry name" value="GDHRDH"/>
</dbReference>